<evidence type="ECO:0000256" key="2">
    <source>
        <dbReference type="ARBA" id="ARBA00012438"/>
    </source>
</evidence>
<keyword evidence="3" id="KW-0597">Phosphoprotein</keyword>
<dbReference type="KEGG" id="mcos:GM418_10625"/>
<dbReference type="Pfam" id="PF08447">
    <property type="entry name" value="PAS_3"/>
    <property type="match status" value="1"/>
</dbReference>
<dbReference type="Gene3D" id="3.30.450.20">
    <property type="entry name" value="PAS domain"/>
    <property type="match status" value="2"/>
</dbReference>
<proteinExistence type="predicted"/>
<dbReference type="CDD" id="cd00130">
    <property type="entry name" value="PAS"/>
    <property type="match status" value="2"/>
</dbReference>
<evidence type="ECO:0000256" key="6">
    <source>
        <dbReference type="SAM" id="Coils"/>
    </source>
</evidence>
<dbReference type="InterPro" id="IPR013655">
    <property type="entry name" value="PAS_fold_3"/>
</dbReference>
<dbReference type="InterPro" id="IPR052162">
    <property type="entry name" value="Sensor_kinase/Photoreceptor"/>
</dbReference>
<dbReference type="EC" id="2.7.13.3" evidence="2"/>
<dbReference type="PANTHER" id="PTHR43304:SF1">
    <property type="entry name" value="PAC DOMAIN-CONTAINING PROTEIN"/>
    <property type="match status" value="1"/>
</dbReference>
<gene>
    <name evidence="9" type="ORF">GM418_10625</name>
</gene>
<dbReference type="SMART" id="SM00086">
    <property type="entry name" value="PAC"/>
    <property type="match status" value="2"/>
</dbReference>
<sequence length="330" mass="38891">MKSEATSMEQLWEENKVLKARISELEKYKAFFEKAPMSYQSLNEDGVFVDINPTWLKTLGYKKEEVVGKKFSEFLHPDWKTHFYENFPAFKKRGYVHDVIFKLRHKKGHFIHISFEGCIAYNPDGSFKQTYCVFQDITKRIETEEKSNKSIAREKVLADILRNSPLAFALGYPDGSIELFNKAFEDLTGYSEEELRGISWNVVLTPQKWRNKEEEILSELCLAKKQVRYEKEYIHKSGRIIPVELYVKAKFNESGDLVHLFAFVTDITDRRKNTDELELHRKNLETIVEERTKKLQEKNKELDKALKVFVGREMLIKELQNKVKTLEDKL</sequence>
<evidence type="ECO:0000256" key="1">
    <source>
        <dbReference type="ARBA" id="ARBA00000085"/>
    </source>
</evidence>
<dbReference type="InterPro" id="IPR000014">
    <property type="entry name" value="PAS"/>
</dbReference>
<keyword evidence="5" id="KW-0418">Kinase</keyword>
<dbReference type="AlphaFoldDB" id="A0A6I6K2F6"/>
<evidence type="ECO:0000313" key="10">
    <source>
        <dbReference type="Proteomes" id="UP000428260"/>
    </source>
</evidence>
<comment type="catalytic activity">
    <reaction evidence="1">
        <text>ATP + protein L-histidine = ADP + protein N-phospho-L-histidine.</text>
        <dbReference type="EC" id="2.7.13.3"/>
    </reaction>
</comment>
<feature type="domain" description="PAS" evidence="7">
    <location>
        <begin position="24"/>
        <end position="78"/>
    </location>
</feature>
<keyword evidence="6" id="KW-0175">Coiled coil</keyword>
<evidence type="ECO:0000313" key="9">
    <source>
        <dbReference type="EMBL" id="QGY44094.1"/>
    </source>
</evidence>
<reference evidence="9 10" key="1">
    <citation type="submission" date="2019-11" db="EMBL/GenBank/DDBJ databases">
        <authorList>
            <person name="Zheng R.K."/>
            <person name="Sun C.M."/>
        </authorList>
    </citation>
    <scope>NUCLEOTIDE SEQUENCE [LARGE SCALE GENOMIC DNA]</scope>
    <source>
        <strain evidence="9 10">WC007</strain>
    </source>
</reference>
<feature type="domain" description="PAC" evidence="8">
    <location>
        <begin position="97"/>
        <end position="149"/>
    </location>
</feature>
<dbReference type="SUPFAM" id="SSF55785">
    <property type="entry name" value="PYP-like sensor domain (PAS domain)"/>
    <property type="match status" value="2"/>
</dbReference>
<evidence type="ECO:0000259" key="7">
    <source>
        <dbReference type="PROSITE" id="PS50112"/>
    </source>
</evidence>
<dbReference type="GO" id="GO:0004673">
    <property type="term" value="F:protein histidine kinase activity"/>
    <property type="evidence" value="ECO:0007669"/>
    <property type="project" value="UniProtKB-EC"/>
</dbReference>
<evidence type="ECO:0000256" key="5">
    <source>
        <dbReference type="ARBA" id="ARBA00022777"/>
    </source>
</evidence>
<keyword evidence="4" id="KW-0808">Transferase</keyword>
<dbReference type="EMBL" id="CP046401">
    <property type="protein sequence ID" value="QGY44094.1"/>
    <property type="molecule type" value="Genomic_DNA"/>
</dbReference>
<evidence type="ECO:0000259" key="8">
    <source>
        <dbReference type="PROSITE" id="PS50113"/>
    </source>
</evidence>
<name>A0A6I6K2F6_9BACT</name>
<dbReference type="InterPro" id="IPR000700">
    <property type="entry name" value="PAS-assoc_C"/>
</dbReference>
<evidence type="ECO:0000256" key="4">
    <source>
        <dbReference type="ARBA" id="ARBA00022679"/>
    </source>
</evidence>
<keyword evidence="10" id="KW-1185">Reference proteome</keyword>
<dbReference type="PANTHER" id="PTHR43304">
    <property type="entry name" value="PHYTOCHROME-LIKE PROTEIN CPH1"/>
    <property type="match status" value="1"/>
</dbReference>
<dbReference type="NCBIfam" id="TIGR00229">
    <property type="entry name" value="sensory_box"/>
    <property type="match status" value="2"/>
</dbReference>
<dbReference type="PROSITE" id="PS50112">
    <property type="entry name" value="PAS"/>
    <property type="match status" value="2"/>
</dbReference>
<dbReference type="InterPro" id="IPR001610">
    <property type="entry name" value="PAC"/>
</dbReference>
<feature type="domain" description="PAS" evidence="7">
    <location>
        <begin position="153"/>
        <end position="197"/>
    </location>
</feature>
<dbReference type="SMART" id="SM00091">
    <property type="entry name" value="PAS"/>
    <property type="match status" value="2"/>
</dbReference>
<organism evidence="9 10">
    <name type="scientific">Maribellus comscasis</name>
    <dbReference type="NCBI Taxonomy" id="2681766"/>
    <lineage>
        <taxon>Bacteria</taxon>
        <taxon>Pseudomonadati</taxon>
        <taxon>Bacteroidota</taxon>
        <taxon>Bacteroidia</taxon>
        <taxon>Marinilabiliales</taxon>
        <taxon>Prolixibacteraceae</taxon>
        <taxon>Maribellus</taxon>
    </lineage>
</organism>
<accession>A0A6I6K2F6</accession>
<dbReference type="InterPro" id="IPR035965">
    <property type="entry name" value="PAS-like_dom_sf"/>
</dbReference>
<dbReference type="RefSeq" id="WP_158865871.1">
    <property type="nucleotide sequence ID" value="NZ_CP046401.1"/>
</dbReference>
<dbReference type="Proteomes" id="UP000428260">
    <property type="component" value="Chromosome"/>
</dbReference>
<evidence type="ECO:0000256" key="3">
    <source>
        <dbReference type="ARBA" id="ARBA00022553"/>
    </source>
</evidence>
<feature type="coiled-coil region" evidence="6">
    <location>
        <begin position="281"/>
        <end position="308"/>
    </location>
</feature>
<dbReference type="Pfam" id="PF13426">
    <property type="entry name" value="PAS_9"/>
    <property type="match status" value="1"/>
</dbReference>
<protein>
    <recommendedName>
        <fullName evidence="2">histidine kinase</fullName>
        <ecNumber evidence="2">2.7.13.3</ecNumber>
    </recommendedName>
</protein>
<feature type="domain" description="PAC" evidence="8">
    <location>
        <begin position="227"/>
        <end position="279"/>
    </location>
</feature>
<dbReference type="PROSITE" id="PS50113">
    <property type="entry name" value="PAC"/>
    <property type="match status" value="2"/>
</dbReference>